<dbReference type="SFLD" id="SFLDG01129">
    <property type="entry name" value="C1.5:_HAD__Beta-PGM__Phosphata"/>
    <property type="match status" value="1"/>
</dbReference>
<protein>
    <submittedName>
        <fullName evidence="1">Pyrophosphatase PpaX</fullName>
    </submittedName>
</protein>
<dbReference type="Gene3D" id="1.10.150.240">
    <property type="entry name" value="Putative phosphatase, domain 2"/>
    <property type="match status" value="1"/>
</dbReference>
<dbReference type="InterPro" id="IPR023214">
    <property type="entry name" value="HAD_sf"/>
</dbReference>
<dbReference type="Gene3D" id="3.40.50.1000">
    <property type="entry name" value="HAD superfamily/HAD-like"/>
    <property type="match status" value="1"/>
</dbReference>
<dbReference type="RefSeq" id="WP_165864045.1">
    <property type="nucleotide sequence ID" value="NZ_AP025739.1"/>
</dbReference>
<dbReference type="SUPFAM" id="SSF56784">
    <property type="entry name" value="HAD-like"/>
    <property type="match status" value="1"/>
</dbReference>
<dbReference type="Proteomes" id="UP000287394">
    <property type="component" value="Chromosome"/>
</dbReference>
<dbReference type="InterPro" id="IPR023198">
    <property type="entry name" value="PGP-like_dom2"/>
</dbReference>
<dbReference type="NCBIfam" id="TIGR01549">
    <property type="entry name" value="HAD-SF-IA-v1"/>
    <property type="match status" value="1"/>
</dbReference>
<reference evidence="1 2" key="1">
    <citation type="journal article" date="2019" name="Int. J. Syst. Evol. Microbiol.">
        <title>Capsulimonas corticalis gen. nov., sp. nov., an aerobic capsulated bacterium, of a novel bacterial order, Capsulimonadales ord. nov., of the class Armatimonadia of the phylum Armatimonadetes.</title>
        <authorList>
            <person name="Li J."/>
            <person name="Kudo C."/>
            <person name="Tonouchi A."/>
        </authorList>
    </citation>
    <scope>NUCLEOTIDE SEQUENCE [LARGE SCALE GENOMIC DNA]</scope>
    <source>
        <strain evidence="1 2">AX-7</strain>
    </source>
</reference>
<keyword evidence="2" id="KW-1185">Reference proteome</keyword>
<dbReference type="NCBIfam" id="TIGR01509">
    <property type="entry name" value="HAD-SF-IA-v3"/>
    <property type="match status" value="1"/>
</dbReference>
<dbReference type="Pfam" id="PF13419">
    <property type="entry name" value="HAD_2"/>
    <property type="match status" value="1"/>
</dbReference>
<dbReference type="PANTHER" id="PTHR43434">
    <property type="entry name" value="PHOSPHOGLYCOLATE PHOSPHATASE"/>
    <property type="match status" value="1"/>
</dbReference>
<gene>
    <name evidence="1" type="primary">ppaX_1</name>
    <name evidence="1" type="ORF">CCAX7_30310</name>
</gene>
<accession>A0A402CSS7</accession>
<evidence type="ECO:0000313" key="2">
    <source>
        <dbReference type="Proteomes" id="UP000287394"/>
    </source>
</evidence>
<name>A0A402CSS7_9BACT</name>
<dbReference type="AlphaFoldDB" id="A0A402CSS7"/>
<sequence>MYRTLLVDFDGTLTPSLTLWLQAFQYALDKLGRTVPEDTIIKRFYYRPYEETAAEFDLGSGKVFEGHVMDGLTITLAKAELFPGALDMLEAARELRMAVALVTSSPRPQVMSGLRNMGIEDAFDVIVSGDDVRHFKPHPEPVFKALHLLERGPDECLFVGDYTTDVLAGHAAGVHTALHLPAEHEPFYDFEMLRATRPTFTFTHYAELIAFMRRTNMLEPTLIGA</sequence>
<dbReference type="GO" id="GO:0008967">
    <property type="term" value="F:phosphoglycolate phosphatase activity"/>
    <property type="evidence" value="ECO:0007669"/>
    <property type="project" value="TreeGrafter"/>
</dbReference>
<dbReference type="EMBL" id="AP025739">
    <property type="protein sequence ID" value="BDI30980.1"/>
    <property type="molecule type" value="Genomic_DNA"/>
</dbReference>
<dbReference type="SFLD" id="SFLDS00003">
    <property type="entry name" value="Haloacid_Dehalogenase"/>
    <property type="match status" value="1"/>
</dbReference>
<dbReference type="PANTHER" id="PTHR43434:SF1">
    <property type="entry name" value="PHOSPHOGLYCOLATE PHOSPHATASE"/>
    <property type="match status" value="1"/>
</dbReference>
<dbReference type="GO" id="GO:0006281">
    <property type="term" value="P:DNA repair"/>
    <property type="evidence" value="ECO:0007669"/>
    <property type="project" value="TreeGrafter"/>
</dbReference>
<organism evidence="1 2">
    <name type="scientific">Capsulimonas corticalis</name>
    <dbReference type="NCBI Taxonomy" id="2219043"/>
    <lineage>
        <taxon>Bacteria</taxon>
        <taxon>Bacillati</taxon>
        <taxon>Armatimonadota</taxon>
        <taxon>Armatimonadia</taxon>
        <taxon>Capsulimonadales</taxon>
        <taxon>Capsulimonadaceae</taxon>
        <taxon>Capsulimonas</taxon>
    </lineage>
</organism>
<dbReference type="KEGG" id="ccot:CCAX7_30310"/>
<proteinExistence type="predicted"/>
<evidence type="ECO:0000313" key="1">
    <source>
        <dbReference type="EMBL" id="BDI30980.1"/>
    </source>
</evidence>
<dbReference type="InterPro" id="IPR050155">
    <property type="entry name" value="HAD-like_hydrolase_sf"/>
</dbReference>
<dbReference type="InterPro" id="IPR041492">
    <property type="entry name" value="HAD_2"/>
</dbReference>
<dbReference type="InterPro" id="IPR036412">
    <property type="entry name" value="HAD-like_sf"/>
</dbReference>
<dbReference type="InterPro" id="IPR006439">
    <property type="entry name" value="HAD-SF_hydro_IA"/>
</dbReference>